<dbReference type="InterPro" id="IPR052022">
    <property type="entry name" value="26kDa_periplasmic_antigen"/>
</dbReference>
<dbReference type="InterPro" id="IPR007497">
    <property type="entry name" value="SIMPL/DUF541"/>
</dbReference>
<feature type="signal peptide" evidence="1">
    <location>
        <begin position="1"/>
        <end position="23"/>
    </location>
</feature>
<accession>A0A6M4MHC2</accession>
<evidence type="ECO:0000313" key="2">
    <source>
        <dbReference type="EMBL" id="QJR82601.1"/>
    </source>
</evidence>
<dbReference type="AlphaFoldDB" id="A0A6M4MHC2"/>
<dbReference type="OrthoDB" id="5700464at2"/>
<name>A0A6M4MHC2_9ALTE</name>
<dbReference type="EMBL" id="CP052766">
    <property type="protein sequence ID" value="QJR82601.1"/>
    <property type="molecule type" value="Genomic_DNA"/>
</dbReference>
<feature type="chain" id="PRO_5028853866" evidence="1">
    <location>
        <begin position="24"/>
        <end position="232"/>
    </location>
</feature>
<evidence type="ECO:0000313" key="3">
    <source>
        <dbReference type="Proteomes" id="UP000219285"/>
    </source>
</evidence>
<dbReference type="KEGG" id="apel:CA267_018510"/>
<dbReference type="GO" id="GO:0006974">
    <property type="term" value="P:DNA damage response"/>
    <property type="evidence" value="ECO:0007669"/>
    <property type="project" value="TreeGrafter"/>
</dbReference>
<keyword evidence="1" id="KW-0732">Signal</keyword>
<proteinExistence type="predicted"/>
<dbReference type="Gene3D" id="3.30.110.170">
    <property type="entry name" value="Protein of unknown function (DUF541), domain 1"/>
    <property type="match status" value="1"/>
</dbReference>
<keyword evidence="3" id="KW-1185">Reference proteome</keyword>
<dbReference type="PANTHER" id="PTHR34387">
    <property type="entry name" value="SLR1258 PROTEIN"/>
    <property type="match status" value="1"/>
</dbReference>
<sequence>MLPVITRTAFIVVACIISAAAFAENVTKPAINVVGKGIVAVVPDAFSVTFIVEEKGPKVAELNKKIQLKVRNLTTFLLESGIAENQIQSMQIQLNPWYESAPEGRKEAGFVLMREVRVTHNNIDNYDAIIDGALSSGVDRVQQFEFIASKQDNAYQQALINAVKDAKSRATLLAKELDVELGSVIAVHENGSSYTMPMMRASAMREDFASAMPGQQMIEASLNVSFAISTQD</sequence>
<dbReference type="RefSeq" id="WP_075609419.1">
    <property type="nucleotide sequence ID" value="NZ_CP052766.1"/>
</dbReference>
<dbReference type="Pfam" id="PF04402">
    <property type="entry name" value="SIMPL"/>
    <property type="match status" value="1"/>
</dbReference>
<dbReference type="Proteomes" id="UP000219285">
    <property type="component" value="Chromosome"/>
</dbReference>
<gene>
    <name evidence="2" type="ORF">CA267_018510</name>
</gene>
<reference evidence="3" key="1">
    <citation type="submission" date="2014-12" db="EMBL/GenBank/DDBJ databases">
        <title>Complete genome sequence of a multi-drug resistant Klebsiella pneumoniae.</title>
        <authorList>
            <person name="Hua X."/>
            <person name="Chen Q."/>
            <person name="Li X."/>
            <person name="Feng Y."/>
            <person name="Ruan Z."/>
            <person name="Yu Y."/>
        </authorList>
    </citation>
    <scope>NUCLEOTIDE SEQUENCE [LARGE SCALE GENOMIC DNA]</scope>
    <source>
        <strain evidence="3">5.12</strain>
    </source>
</reference>
<organism evidence="2 3">
    <name type="scientific">Alteromonas pelagimontana</name>
    <dbReference type="NCBI Taxonomy" id="1858656"/>
    <lineage>
        <taxon>Bacteria</taxon>
        <taxon>Pseudomonadati</taxon>
        <taxon>Pseudomonadota</taxon>
        <taxon>Gammaproteobacteria</taxon>
        <taxon>Alteromonadales</taxon>
        <taxon>Alteromonadaceae</taxon>
        <taxon>Alteromonas/Salinimonas group</taxon>
        <taxon>Alteromonas</taxon>
    </lineage>
</organism>
<protein>
    <submittedName>
        <fullName evidence="2">SIMPL domain-containing protein</fullName>
    </submittedName>
</protein>
<dbReference type="PANTHER" id="PTHR34387:SF2">
    <property type="entry name" value="SLR1258 PROTEIN"/>
    <property type="match status" value="1"/>
</dbReference>
<dbReference type="Gene3D" id="3.30.70.2970">
    <property type="entry name" value="Protein of unknown function (DUF541), domain 2"/>
    <property type="match status" value="1"/>
</dbReference>
<evidence type="ECO:0000256" key="1">
    <source>
        <dbReference type="SAM" id="SignalP"/>
    </source>
</evidence>
<reference evidence="2 3" key="2">
    <citation type="submission" date="2020-04" db="EMBL/GenBank/DDBJ databases">
        <title>Complete genome sequence of Alteromonas pelagimontana 5.12T.</title>
        <authorList>
            <person name="Sinha R.K."/>
            <person name="Krishnan K.P."/>
            <person name="Kurian J.P."/>
        </authorList>
    </citation>
    <scope>NUCLEOTIDE SEQUENCE [LARGE SCALE GENOMIC DNA]</scope>
    <source>
        <strain evidence="2 3">5.12</strain>
    </source>
</reference>